<dbReference type="Proteomes" id="UP000245911">
    <property type="component" value="Unassembled WGS sequence"/>
</dbReference>
<evidence type="ECO:0000313" key="5">
    <source>
        <dbReference type="Proteomes" id="UP000245911"/>
    </source>
</evidence>
<feature type="region of interest" description="Disordered" evidence="1">
    <location>
        <begin position="103"/>
        <end position="195"/>
    </location>
</feature>
<evidence type="ECO:0000256" key="2">
    <source>
        <dbReference type="SAM" id="SignalP"/>
    </source>
</evidence>
<dbReference type="RefSeq" id="WP_116557619.1">
    <property type="nucleotide sequence ID" value="NZ_QDKM01000002.1"/>
</dbReference>
<dbReference type="Pfam" id="PF13202">
    <property type="entry name" value="EF-hand_5"/>
    <property type="match status" value="2"/>
</dbReference>
<feature type="chain" id="PRO_5015407564" description="EF-hand domain-containing protein" evidence="2">
    <location>
        <begin position="26"/>
        <end position="195"/>
    </location>
</feature>
<dbReference type="PROSITE" id="PS50222">
    <property type="entry name" value="EF_HAND_2"/>
    <property type="match status" value="3"/>
</dbReference>
<feature type="signal peptide" evidence="2">
    <location>
        <begin position="1"/>
        <end position="25"/>
    </location>
</feature>
<protein>
    <recommendedName>
        <fullName evidence="3">EF-hand domain-containing protein</fullName>
    </recommendedName>
</protein>
<organism evidence="4 5">
    <name type="scientific">Pararhodobacter oceanensis</name>
    <dbReference type="NCBI Taxonomy" id="2172121"/>
    <lineage>
        <taxon>Bacteria</taxon>
        <taxon>Pseudomonadati</taxon>
        <taxon>Pseudomonadota</taxon>
        <taxon>Alphaproteobacteria</taxon>
        <taxon>Rhodobacterales</taxon>
        <taxon>Paracoccaceae</taxon>
        <taxon>Pararhodobacter</taxon>
    </lineage>
</organism>
<dbReference type="Gene3D" id="1.10.238.10">
    <property type="entry name" value="EF-hand"/>
    <property type="match status" value="2"/>
</dbReference>
<feature type="compositionally biased region" description="Basic and acidic residues" evidence="1">
    <location>
        <begin position="130"/>
        <end position="144"/>
    </location>
</feature>
<dbReference type="SMART" id="SM00054">
    <property type="entry name" value="EFh"/>
    <property type="match status" value="3"/>
</dbReference>
<name>A0A2T8HWB0_9RHOB</name>
<keyword evidence="2" id="KW-0732">Signal</keyword>
<feature type="domain" description="EF-hand" evidence="3">
    <location>
        <begin position="69"/>
        <end position="104"/>
    </location>
</feature>
<feature type="compositionally biased region" description="Basic and acidic residues" evidence="1">
    <location>
        <begin position="103"/>
        <end position="120"/>
    </location>
</feature>
<evidence type="ECO:0000256" key="1">
    <source>
        <dbReference type="SAM" id="MobiDB-lite"/>
    </source>
</evidence>
<feature type="domain" description="EF-hand" evidence="3">
    <location>
        <begin position="143"/>
        <end position="178"/>
    </location>
</feature>
<proteinExistence type="predicted"/>
<gene>
    <name evidence="4" type="ORF">DDE20_06375</name>
</gene>
<dbReference type="OrthoDB" id="7871731at2"/>
<evidence type="ECO:0000259" key="3">
    <source>
        <dbReference type="PROSITE" id="PS50222"/>
    </source>
</evidence>
<reference evidence="4 5" key="1">
    <citation type="submission" date="2018-04" db="EMBL/GenBank/DDBJ databases">
        <title>Pararhodobacter oceanense sp. nov., isolated from marine intertidal sediment.</title>
        <authorList>
            <person name="Wang X.-L."/>
            <person name="Du Z.-J."/>
        </authorList>
    </citation>
    <scope>NUCLEOTIDE SEQUENCE [LARGE SCALE GENOMIC DNA]</scope>
    <source>
        <strain evidence="4 5">AM505</strain>
    </source>
</reference>
<evidence type="ECO:0000313" key="4">
    <source>
        <dbReference type="EMBL" id="PVH29730.1"/>
    </source>
</evidence>
<dbReference type="InterPro" id="IPR002048">
    <property type="entry name" value="EF_hand_dom"/>
</dbReference>
<dbReference type="SUPFAM" id="SSF47473">
    <property type="entry name" value="EF-hand"/>
    <property type="match status" value="1"/>
</dbReference>
<comment type="caution">
    <text evidence="4">The sequence shown here is derived from an EMBL/GenBank/DDBJ whole genome shotgun (WGS) entry which is preliminary data.</text>
</comment>
<accession>A0A2T8HWB0</accession>
<dbReference type="EMBL" id="QDKM01000002">
    <property type="protein sequence ID" value="PVH29730.1"/>
    <property type="molecule type" value="Genomic_DNA"/>
</dbReference>
<dbReference type="AlphaFoldDB" id="A0A2T8HWB0"/>
<dbReference type="InterPro" id="IPR018247">
    <property type="entry name" value="EF_Hand_1_Ca_BS"/>
</dbReference>
<keyword evidence="5" id="KW-1185">Reference proteome</keyword>
<feature type="compositionally biased region" description="Basic and acidic residues" evidence="1">
    <location>
        <begin position="170"/>
        <end position="195"/>
    </location>
</feature>
<feature type="domain" description="EF-hand" evidence="3">
    <location>
        <begin position="29"/>
        <end position="64"/>
    </location>
</feature>
<dbReference type="GO" id="GO:0005509">
    <property type="term" value="F:calcium ion binding"/>
    <property type="evidence" value="ECO:0007669"/>
    <property type="project" value="InterPro"/>
</dbReference>
<dbReference type="PROSITE" id="PS00018">
    <property type="entry name" value="EF_HAND_1"/>
    <property type="match status" value="3"/>
</dbReference>
<dbReference type="InterPro" id="IPR011992">
    <property type="entry name" value="EF-hand-dom_pair"/>
</dbReference>
<feature type="compositionally biased region" description="Basic and acidic residues" evidence="1">
    <location>
        <begin position="151"/>
        <end position="160"/>
    </location>
</feature>
<sequence>MSTKTPLTAAALILVAIPSLSLAQAQDGRRMAAPQFDFAAADADASGAISQEEWTAYVTAQMNERRATRLGAMADRLIAAGDADADGQLTRDEVIAGYTSLQEERREARAARAEDGDREHRRGHRHGHRGDRDHRGRGMERMDPAEGMSRAFERMDRNDDGQIDANEFSRMQERMQERMERRMERRSERGGSDEG</sequence>